<reference evidence="4" key="2">
    <citation type="submission" date="2021-10" db="EMBL/GenBank/DDBJ databases">
        <title>Phylogenomics reveals ancestral predisposition of the termite-cultivated fungus Termitomyces towards a domesticated lifestyle.</title>
        <authorList>
            <person name="Auxier B."/>
            <person name="Grum-Grzhimaylo A."/>
            <person name="Cardenas M.E."/>
            <person name="Lodge J.D."/>
            <person name="Laessoe T."/>
            <person name="Pedersen O."/>
            <person name="Smith M.E."/>
            <person name="Kuyper T.W."/>
            <person name="Franco-Molano E.A."/>
            <person name="Baroni T.J."/>
            <person name="Aanen D.K."/>
        </authorList>
    </citation>
    <scope>NUCLEOTIDE SEQUENCE</scope>
    <source>
        <strain evidence="4">D49</strain>
    </source>
</reference>
<proteinExistence type="predicted"/>
<dbReference type="GO" id="GO:0008270">
    <property type="term" value="F:zinc ion binding"/>
    <property type="evidence" value="ECO:0007669"/>
    <property type="project" value="UniProtKB-KW"/>
</dbReference>
<keyword evidence="1" id="KW-0479">Metal-binding</keyword>
<evidence type="ECO:0000313" key="5">
    <source>
        <dbReference type="Proteomes" id="UP000717328"/>
    </source>
</evidence>
<keyword evidence="1" id="KW-0862">Zinc</keyword>
<sequence length="450" mass="48552">MHNILPIGSEYWSDTLFPSYTSSSTPSTDALDLSHHELLKEATAKLSPLPCSPVLLPEEPTIIGREDGEASMLTHNIDLDAESRSLSFPKESGCASLKAGPYSESPSNSEPIDDFRSSTSAKKIKRCVETTFGVANFKENASSFKEPSTKSDHPSNSPVSIANKTSPVSRLLNSATTLARLKNTPTATAIASATNSLAIKSLDTHTPELGCVSETDPAFMQNYQKREPASVRKTNALSKSRKNLTPTPDAPLSPSGSPHVHARHSLSNSTNEIISKIATVHSAVVSFSSDVAQGGEGGSMTELDQKSHFSQRSCRSKRISYRDADDDTPASKRSKLGTTYQGKRSTSVEEGGPFPCPLAELHDCRQTFSRRNDIARHIETTSRHNLENTAANADVACRMCGKVLSRPDSRARHEAKNSCGKRSSNRRPPHPSVLAAAQLSKVFGVDARPL</sequence>
<dbReference type="AlphaFoldDB" id="A0A9P7FXX2"/>
<dbReference type="Proteomes" id="UP000717328">
    <property type="component" value="Unassembled WGS sequence"/>
</dbReference>
<organism evidence="4 5">
    <name type="scientific">Sphagnurus paluster</name>
    <dbReference type="NCBI Taxonomy" id="117069"/>
    <lineage>
        <taxon>Eukaryota</taxon>
        <taxon>Fungi</taxon>
        <taxon>Dikarya</taxon>
        <taxon>Basidiomycota</taxon>
        <taxon>Agaricomycotina</taxon>
        <taxon>Agaricomycetes</taxon>
        <taxon>Agaricomycetidae</taxon>
        <taxon>Agaricales</taxon>
        <taxon>Tricholomatineae</taxon>
        <taxon>Lyophyllaceae</taxon>
        <taxon>Sphagnurus</taxon>
    </lineage>
</organism>
<feature type="compositionally biased region" description="Polar residues" evidence="2">
    <location>
        <begin position="232"/>
        <end position="246"/>
    </location>
</feature>
<feature type="region of interest" description="Disordered" evidence="2">
    <location>
        <begin position="225"/>
        <end position="266"/>
    </location>
</feature>
<comment type="caution">
    <text evidence="4">The sequence shown here is derived from an EMBL/GenBank/DDBJ whole genome shotgun (WGS) entry which is preliminary data.</text>
</comment>
<feature type="compositionally biased region" description="Polar residues" evidence="2">
    <location>
        <begin position="154"/>
        <end position="165"/>
    </location>
</feature>
<name>A0A9P7FXX2_9AGAR</name>
<gene>
    <name evidence="4" type="ORF">H0H81_004937</name>
</gene>
<accession>A0A9P7FXX2</accession>
<reference evidence="4" key="1">
    <citation type="submission" date="2021-02" db="EMBL/GenBank/DDBJ databases">
        <authorList>
            <person name="Nieuwenhuis M."/>
            <person name="Van De Peppel L.J.J."/>
        </authorList>
    </citation>
    <scope>NUCLEOTIDE SEQUENCE</scope>
    <source>
        <strain evidence="4">D49</strain>
    </source>
</reference>
<feature type="domain" description="C2H2-type" evidence="3">
    <location>
        <begin position="354"/>
        <end position="389"/>
    </location>
</feature>
<dbReference type="InterPro" id="IPR013087">
    <property type="entry name" value="Znf_C2H2_type"/>
</dbReference>
<evidence type="ECO:0000256" key="1">
    <source>
        <dbReference type="PROSITE-ProRule" id="PRU00042"/>
    </source>
</evidence>
<dbReference type="PROSITE" id="PS50157">
    <property type="entry name" value="ZINC_FINGER_C2H2_2"/>
    <property type="match status" value="1"/>
</dbReference>
<evidence type="ECO:0000259" key="3">
    <source>
        <dbReference type="PROSITE" id="PS50157"/>
    </source>
</evidence>
<keyword evidence="5" id="KW-1185">Reference proteome</keyword>
<evidence type="ECO:0000256" key="2">
    <source>
        <dbReference type="SAM" id="MobiDB-lite"/>
    </source>
</evidence>
<feature type="region of interest" description="Disordered" evidence="2">
    <location>
        <begin position="97"/>
        <end position="116"/>
    </location>
</feature>
<feature type="region of interest" description="Disordered" evidence="2">
    <location>
        <begin position="293"/>
        <end position="351"/>
    </location>
</feature>
<keyword evidence="1" id="KW-0863">Zinc-finger</keyword>
<feature type="region of interest" description="Disordered" evidence="2">
    <location>
        <begin position="142"/>
        <end position="165"/>
    </location>
</feature>
<evidence type="ECO:0000313" key="4">
    <source>
        <dbReference type="EMBL" id="KAG5639276.1"/>
    </source>
</evidence>
<protein>
    <recommendedName>
        <fullName evidence="3">C2H2-type domain-containing protein</fullName>
    </recommendedName>
</protein>
<feature type="region of interest" description="Disordered" evidence="2">
    <location>
        <begin position="406"/>
        <end position="432"/>
    </location>
</feature>
<dbReference type="OrthoDB" id="654211at2759"/>
<feature type="compositionally biased region" description="Basic and acidic residues" evidence="2">
    <location>
        <begin position="406"/>
        <end position="416"/>
    </location>
</feature>
<dbReference type="Gene3D" id="3.30.160.60">
    <property type="entry name" value="Classic Zinc Finger"/>
    <property type="match status" value="1"/>
</dbReference>
<dbReference type="EMBL" id="JABCKI010005726">
    <property type="protein sequence ID" value="KAG5639276.1"/>
    <property type="molecule type" value="Genomic_DNA"/>
</dbReference>
<feature type="compositionally biased region" description="Polar residues" evidence="2">
    <location>
        <begin position="336"/>
        <end position="345"/>
    </location>
</feature>